<dbReference type="GO" id="GO:0015208">
    <property type="term" value="F:guanine transmembrane transporter activity"/>
    <property type="evidence" value="ECO:0007669"/>
    <property type="project" value="TreeGrafter"/>
</dbReference>
<dbReference type="PANTHER" id="PTHR43337:SF4">
    <property type="entry name" value="GUANINE_HYPOXANTHINE PERMEASE GHXQ"/>
    <property type="match status" value="1"/>
</dbReference>
<evidence type="ECO:0000256" key="3">
    <source>
        <dbReference type="ARBA" id="ARBA00022448"/>
    </source>
</evidence>
<evidence type="ECO:0000256" key="5">
    <source>
        <dbReference type="ARBA" id="ARBA00022989"/>
    </source>
</evidence>
<feature type="transmembrane region" description="Helical" evidence="7">
    <location>
        <begin position="395"/>
        <end position="418"/>
    </location>
</feature>
<evidence type="ECO:0000313" key="8">
    <source>
        <dbReference type="EMBL" id="STJ20410.1"/>
    </source>
</evidence>
<dbReference type="GO" id="GO:0005886">
    <property type="term" value="C:plasma membrane"/>
    <property type="evidence" value="ECO:0007669"/>
    <property type="project" value="TreeGrafter"/>
</dbReference>
<feature type="transmembrane region" description="Helical" evidence="7">
    <location>
        <begin position="87"/>
        <end position="107"/>
    </location>
</feature>
<feature type="transmembrane region" description="Helical" evidence="7">
    <location>
        <begin position="113"/>
        <end position="135"/>
    </location>
</feature>
<dbReference type="PANTHER" id="PTHR43337">
    <property type="entry name" value="XANTHINE/URACIL PERMEASE C887.17-RELATED"/>
    <property type="match status" value="1"/>
</dbReference>
<evidence type="ECO:0000313" key="9">
    <source>
        <dbReference type="Proteomes" id="UP000254716"/>
    </source>
</evidence>
<feature type="transmembrane region" description="Helical" evidence="7">
    <location>
        <begin position="35"/>
        <end position="55"/>
    </location>
</feature>
<dbReference type="Pfam" id="PF00860">
    <property type="entry name" value="Xan_ur_permease"/>
    <property type="match status" value="1"/>
</dbReference>
<feature type="transmembrane region" description="Helical" evidence="7">
    <location>
        <begin position="61"/>
        <end position="80"/>
    </location>
</feature>
<evidence type="ECO:0000256" key="1">
    <source>
        <dbReference type="ARBA" id="ARBA00004141"/>
    </source>
</evidence>
<feature type="transmembrane region" description="Helical" evidence="7">
    <location>
        <begin position="177"/>
        <end position="201"/>
    </location>
</feature>
<keyword evidence="4 7" id="KW-0812">Transmembrane</keyword>
<dbReference type="AlphaFoldDB" id="A0A376WCW7"/>
<dbReference type="InterPro" id="IPR045018">
    <property type="entry name" value="Azg-like"/>
</dbReference>
<keyword evidence="5 7" id="KW-1133">Transmembrane helix</keyword>
<sequence>MSGDILQTPDAPKPQGALDNYFKITARGSTIRQEVLAGLTTFLAMVYSVIVVPGMLGKAGFPPAAVFVATCLVAGFGSLLMGLWANLPMAIGCAISLTAFTAFSLVLGQQISVPVALGAVFLMGVIFTAISVTGVRTWILRNLPMGIAHGTGIGIGLFLLLIAANGVGMVIKNPIEGLPVALGAFTSFPVMMSLLGLAVIFGLEKCRVPGGILLVIIAISIIGLIFDPAVKYHGLVAMPSLTGEDGKPLIFSLDIMGALQPTVLPSVLALVMTAVFDATGTIRAVAGQANLLDKDNQIINGGKALTSDSVSSIFSGLVGAAPAAVYIESAAGTAAGGKTGLTATVVGVLFLMILFLSPLSFLIPGYATAPALMYVGLLMLSNVSKLDFNDFIDAMAGLVCAVFIVLTCNIVTGIMLGLCNTGGGSRLCARMAKAEYWYGDHYCRTGRVLRGWLGNLIDSPRLSARRFLSERILTAGSNTLLADTPEFSFSKQLQRLCRARFNAGWPLFPQFTEIAFHDLLPGITRQ</sequence>
<evidence type="ECO:0000256" key="7">
    <source>
        <dbReference type="SAM" id="Phobius"/>
    </source>
</evidence>
<comment type="subcellular location">
    <subcellularLocation>
        <location evidence="1">Membrane</location>
        <topology evidence="1">Multi-pass membrane protein</topology>
    </subcellularLocation>
</comment>
<dbReference type="InterPro" id="IPR006043">
    <property type="entry name" value="NCS2"/>
</dbReference>
<comment type="similarity">
    <text evidence="2">Belongs to the nucleobase:cation symporter-2 (NCS2) (TC 2.A.40) family. Azg-like subfamily.</text>
</comment>
<protein>
    <submittedName>
        <fullName evidence="8">Putative permease</fullName>
    </submittedName>
</protein>
<proteinExistence type="inferred from homology"/>
<keyword evidence="6 7" id="KW-0472">Membrane</keyword>
<feature type="transmembrane region" description="Helical" evidence="7">
    <location>
        <begin position="208"/>
        <end position="226"/>
    </location>
</feature>
<evidence type="ECO:0000256" key="2">
    <source>
        <dbReference type="ARBA" id="ARBA00005697"/>
    </source>
</evidence>
<dbReference type="Proteomes" id="UP000254716">
    <property type="component" value="Unassembled WGS sequence"/>
</dbReference>
<evidence type="ECO:0000256" key="4">
    <source>
        <dbReference type="ARBA" id="ARBA00022692"/>
    </source>
</evidence>
<evidence type="ECO:0000256" key="6">
    <source>
        <dbReference type="ARBA" id="ARBA00023136"/>
    </source>
</evidence>
<gene>
    <name evidence="8" type="primary">yjcD_1</name>
    <name evidence="8" type="ORF">NCTC9081_05991</name>
</gene>
<feature type="transmembrane region" description="Helical" evidence="7">
    <location>
        <begin position="363"/>
        <end position="383"/>
    </location>
</feature>
<keyword evidence="3" id="KW-0813">Transport</keyword>
<accession>A0A376WCW7</accession>
<organism evidence="8 9">
    <name type="scientific">Escherichia coli</name>
    <dbReference type="NCBI Taxonomy" id="562"/>
    <lineage>
        <taxon>Bacteria</taxon>
        <taxon>Pseudomonadati</taxon>
        <taxon>Pseudomonadota</taxon>
        <taxon>Gammaproteobacteria</taxon>
        <taxon>Enterobacterales</taxon>
        <taxon>Enterobacteriaceae</taxon>
        <taxon>Escherichia</taxon>
    </lineage>
</organism>
<name>A0A376WCW7_ECOLX</name>
<feature type="transmembrane region" description="Helical" evidence="7">
    <location>
        <begin position="339"/>
        <end position="357"/>
    </location>
</feature>
<feature type="transmembrane region" description="Helical" evidence="7">
    <location>
        <begin position="147"/>
        <end position="171"/>
    </location>
</feature>
<reference evidence="8 9" key="1">
    <citation type="submission" date="2018-06" db="EMBL/GenBank/DDBJ databases">
        <authorList>
            <consortium name="Pathogen Informatics"/>
            <person name="Doyle S."/>
        </authorList>
    </citation>
    <scope>NUCLEOTIDE SEQUENCE [LARGE SCALE GENOMIC DNA]</scope>
    <source>
        <strain evidence="8 9">NCTC9081</strain>
    </source>
</reference>
<dbReference type="EMBL" id="UGCV01000008">
    <property type="protein sequence ID" value="STJ20410.1"/>
    <property type="molecule type" value="Genomic_DNA"/>
</dbReference>